<proteinExistence type="inferred from homology"/>
<gene>
    <name evidence="5" type="primary">purR_14</name>
    <name evidence="5" type="ORF">SDC9_57489</name>
</gene>
<accession>A0A644X4Q7</accession>
<dbReference type="PANTHER" id="PTHR46847:SF1">
    <property type="entry name" value="D-ALLOSE-BINDING PERIPLASMIC PROTEIN-RELATED"/>
    <property type="match status" value="1"/>
</dbReference>
<name>A0A644X4Q7_9ZZZZ</name>
<dbReference type="PANTHER" id="PTHR46847">
    <property type="entry name" value="D-ALLOSE-BINDING PERIPLASMIC PROTEIN-RELATED"/>
    <property type="match status" value="1"/>
</dbReference>
<dbReference type="Gene3D" id="3.40.50.2300">
    <property type="match status" value="2"/>
</dbReference>
<comment type="caution">
    <text evidence="5">The sequence shown here is derived from an EMBL/GenBank/DDBJ whole genome shotgun (WGS) entry which is preliminary data.</text>
</comment>
<dbReference type="AlphaFoldDB" id="A0A644X4Q7"/>
<comment type="subcellular location">
    <subcellularLocation>
        <location evidence="1">Cell envelope</location>
    </subcellularLocation>
</comment>
<dbReference type="EMBL" id="VSSQ01001791">
    <property type="protein sequence ID" value="MPM11150.1"/>
    <property type="molecule type" value="Genomic_DNA"/>
</dbReference>
<evidence type="ECO:0000256" key="3">
    <source>
        <dbReference type="ARBA" id="ARBA00022729"/>
    </source>
</evidence>
<evidence type="ECO:0000256" key="2">
    <source>
        <dbReference type="ARBA" id="ARBA00007639"/>
    </source>
</evidence>
<dbReference type="InterPro" id="IPR028082">
    <property type="entry name" value="Peripla_BP_I"/>
</dbReference>
<dbReference type="SUPFAM" id="SSF53822">
    <property type="entry name" value="Periplasmic binding protein-like I"/>
    <property type="match status" value="1"/>
</dbReference>
<keyword evidence="3" id="KW-0732">Signal</keyword>
<reference evidence="5" key="1">
    <citation type="submission" date="2019-08" db="EMBL/GenBank/DDBJ databases">
        <authorList>
            <person name="Kucharzyk K."/>
            <person name="Murdoch R.W."/>
            <person name="Higgins S."/>
            <person name="Loffler F."/>
        </authorList>
    </citation>
    <scope>NUCLEOTIDE SEQUENCE</scope>
</reference>
<evidence type="ECO:0000313" key="5">
    <source>
        <dbReference type="EMBL" id="MPM11150.1"/>
    </source>
</evidence>
<feature type="domain" description="Periplasmic binding protein" evidence="4">
    <location>
        <begin position="51"/>
        <end position="305"/>
    </location>
</feature>
<dbReference type="InterPro" id="IPR025997">
    <property type="entry name" value="SBP_2_dom"/>
</dbReference>
<organism evidence="5">
    <name type="scientific">bioreactor metagenome</name>
    <dbReference type="NCBI Taxonomy" id="1076179"/>
    <lineage>
        <taxon>unclassified sequences</taxon>
        <taxon>metagenomes</taxon>
        <taxon>ecological metagenomes</taxon>
    </lineage>
</organism>
<evidence type="ECO:0000259" key="4">
    <source>
        <dbReference type="Pfam" id="PF13407"/>
    </source>
</evidence>
<comment type="similarity">
    <text evidence="2">Belongs to the bacterial solute-binding protein 2 family.</text>
</comment>
<evidence type="ECO:0000256" key="1">
    <source>
        <dbReference type="ARBA" id="ARBA00004196"/>
    </source>
</evidence>
<dbReference type="PROSITE" id="PS51257">
    <property type="entry name" value="PROKAR_LIPOPROTEIN"/>
    <property type="match status" value="1"/>
</dbReference>
<dbReference type="GO" id="GO:0030313">
    <property type="term" value="C:cell envelope"/>
    <property type="evidence" value="ECO:0007669"/>
    <property type="project" value="UniProtKB-SubCell"/>
</dbReference>
<dbReference type="Pfam" id="PF13407">
    <property type="entry name" value="Peripla_BP_4"/>
    <property type="match status" value="1"/>
</dbReference>
<sequence length="364" mass="38575">MKKFIALSLALVLALGLCACGSSTIAASPAASPTASAAPTATAKPIVTGLIGFSFPTSNNEFWQYCINYFEEACKQLGCEGYYDDCNNDTAEQLTDVEAMISKGIKALILAPQDSSVCAGICGICSKAGIPVVIIDRTPSNDVTVGKDYITFIGPDDETCGYNQAVALIKAGATKLVAIVGYKGTSVAEGRYAGLQKALKEYPNVKLLGEEWPGENQDEGDQAFRNLYSAYPDLNGVWCYNDSHGLAVANVKQEYGIQDKVVSGGMDGLSPAVDAIKAGTMSLTSGGHYMMPAMAAVILFDAMNGIKYDGAAATKLTLMVITKDTADDYLKNYINSTETIDWASRSKALNADAVYDFATLFSKK</sequence>
<protein>
    <submittedName>
        <fullName evidence="5">HTH-type transcriptional repressor PurR</fullName>
    </submittedName>
</protein>
<dbReference type="GO" id="GO:0030246">
    <property type="term" value="F:carbohydrate binding"/>
    <property type="evidence" value="ECO:0007669"/>
    <property type="project" value="UniProtKB-ARBA"/>
</dbReference>